<comment type="similarity">
    <text evidence="1">Belongs to the LysR transcriptional regulatory family.</text>
</comment>
<dbReference type="InterPro" id="IPR036388">
    <property type="entry name" value="WH-like_DNA-bd_sf"/>
</dbReference>
<dbReference type="PROSITE" id="PS50931">
    <property type="entry name" value="HTH_LYSR"/>
    <property type="match status" value="1"/>
</dbReference>
<name>A0A4R3LN35_9HYPH</name>
<dbReference type="AlphaFoldDB" id="A0A4R3LN35"/>
<dbReference type="PANTHER" id="PTHR30537">
    <property type="entry name" value="HTH-TYPE TRANSCRIPTIONAL REGULATOR"/>
    <property type="match status" value="1"/>
</dbReference>
<dbReference type="InterPro" id="IPR058163">
    <property type="entry name" value="LysR-type_TF_proteobact-type"/>
</dbReference>
<dbReference type="InterPro" id="IPR005119">
    <property type="entry name" value="LysR_subst-bd"/>
</dbReference>
<protein>
    <submittedName>
        <fullName evidence="6">LysR family transcriptional regulator</fullName>
    </submittedName>
</protein>
<evidence type="ECO:0000256" key="3">
    <source>
        <dbReference type="ARBA" id="ARBA00023125"/>
    </source>
</evidence>
<evidence type="ECO:0000259" key="5">
    <source>
        <dbReference type="PROSITE" id="PS50931"/>
    </source>
</evidence>
<evidence type="ECO:0000256" key="1">
    <source>
        <dbReference type="ARBA" id="ARBA00009437"/>
    </source>
</evidence>
<dbReference type="PANTHER" id="PTHR30537:SF74">
    <property type="entry name" value="HTH-TYPE TRANSCRIPTIONAL REGULATOR TRPI"/>
    <property type="match status" value="1"/>
</dbReference>
<evidence type="ECO:0000313" key="7">
    <source>
        <dbReference type="Proteomes" id="UP000294664"/>
    </source>
</evidence>
<dbReference type="SUPFAM" id="SSF46785">
    <property type="entry name" value="Winged helix' DNA-binding domain"/>
    <property type="match status" value="1"/>
</dbReference>
<feature type="domain" description="HTH lysR-type" evidence="5">
    <location>
        <begin position="5"/>
        <end position="62"/>
    </location>
</feature>
<proteinExistence type="inferred from homology"/>
<evidence type="ECO:0000313" key="6">
    <source>
        <dbReference type="EMBL" id="TCT01511.1"/>
    </source>
</evidence>
<dbReference type="GO" id="GO:0006351">
    <property type="term" value="P:DNA-templated transcription"/>
    <property type="evidence" value="ECO:0007669"/>
    <property type="project" value="TreeGrafter"/>
</dbReference>
<dbReference type="FunFam" id="3.40.190.10:FF:000017">
    <property type="entry name" value="Glycine cleavage system transcriptional activator"/>
    <property type="match status" value="1"/>
</dbReference>
<dbReference type="CDD" id="cd08432">
    <property type="entry name" value="PBP2_GcdR_TrpI_HvrB_AmpR_like"/>
    <property type="match status" value="1"/>
</dbReference>
<keyword evidence="4" id="KW-0804">Transcription</keyword>
<dbReference type="GO" id="GO:0003700">
    <property type="term" value="F:DNA-binding transcription factor activity"/>
    <property type="evidence" value="ECO:0007669"/>
    <property type="project" value="InterPro"/>
</dbReference>
<dbReference type="RefSeq" id="WP_165933846.1">
    <property type="nucleotide sequence ID" value="NZ_SMAI01000018.1"/>
</dbReference>
<gene>
    <name evidence="6" type="ORF">EDC64_1189</name>
</gene>
<evidence type="ECO:0000256" key="4">
    <source>
        <dbReference type="ARBA" id="ARBA00023163"/>
    </source>
</evidence>
<dbReference type="Gene3D" id="1.10.10.10">
    <property type="entry name" value="Winged helix-like DNA-binding domain superfamily/Winged helix DNA-binding domain"/>
    <property type="match status" value="1"/>
</dbReference>
<sequence length="300" mass="32489">MEKLPPLNALRAFVAAGAALSFTKAAAELGVTQAAVSQQIRLLEQHLGSALFVRNHNTLHLTEAGAQLLPRYQDALFAISAVSEAVRARRPPGILRVSALPGFAQCWLLPRLKSFCDTNPDVEVHVLTSHRTGDFPHGDADIAVRVGTVWPGLDATFLMGAEITPACSPQLLARGRGLRSPEDVLHYTRLHSTTDPDDWRTWLAAARVSADDIDRGPRLDSFVLVIGAAVAGLGIGIIRRTLIAEDLAKGRLVAPFSLCVGIPGGWHLLHPPENGRRPEVRRFKDWIIAEAARDSGVSRD</sequence>
<dbReference type="InterPro" id="IPR000847">
    <property type="entry name" value="LysR_HTH_N"/>
</dbReference>
<comment type="caution">
    <text evidence="6">The sequence shown here is derived from an EMBL/GenBank/DDBJ whole genome shotgun (WGS) entry which is preliminary data.</text>
</comment>
<dbReference type="PRINTS" id="PR00039">
    <property type="entry name" value="HTHLYSR"/>
</dbReference>
<organism evidence="6 7">
    <name type="scientific">Aquabacter spiritensis</name>
    <dbReference type="NCBI Taxonomy" id="933073"/>
    <lineage>
        <taxon>Bacteria</taxon>
        <taxon>Pseudomonadati</taxon>
        <taxon>Pseudomonadota</taxon>
        <taxon>Alphaproteobacteria</taxon>
        <taxon>Hyphomicrobiales</taxon>
        <taxon>Xanthobacteraceae</taxon>
        <taxon>Aquabacter</taxon>
    </lineage>
</organism>
<dbReference type="Pfam" id="PF03466">
    <property type="entry name" value="LysR_substrate"/>
    <property type="match status" value="1"/>
</dbReference>
<dbReference type="SUPFAM" id="SSF53850">
    <property type="entry name" value="Periplasmic binding protein-like II"/>
    <property type="match status" value="1"/>
</dbReference>
<dbReference type="InterPro" id="IPR036390">
    <property type="entry name" value="WH_DNA-bd_sf"/>
</dbReference>
<keyword evidence="7" id="KW-1185">Reference proteome</keyword>
<evidence type="ECO:0000256" key="2">
    <source>
        <dbReference type="ARBA" id="ARBA00023015"/>
    </source>
</evidence>
<dbReference type="Pfam" id="PF00126">
    <property type="entry name" value="HTH_1"/>
    <property type="match status" value="1"/>
</dbReference>
<dbReference type="FunFam" id="1.10.10.10:FF:000001">
    <property type="entry name" value="LysR family transcriptional regulator"/>
    <property type="match status" value="1"/>
</dbReference>
<dbReference type="Gene3D" id="3.40.190.10">
    <property type="entry name" value="Periplasmic binding protein-like II"/>
    <property type="match status" value="2"/>
</dbReference>
<keyword evidence="2" id="KW-0805">Transcription regulation</keyword>
<keyword evidence="3" id="KW-0238">DNA-binding</keyword>
<dbReference type="GO" id="GO:0043565">
    <property type="term" value="F:sequence-specific DNA binding"/>
    <property type="evidence" value="ECO:0007669"/>
    <property type="project" value="TreeGrafter"/>
</dbReference>
<dbReference type="EMBL" id="SMAI01000018">
    <property type="protein sequence ID" value="TCT01511.1"/>
    <property type="molecule type" value="Genomic_DNA"/>
</dbReference>
<reference evidence="6 7" key="1">
    <citation type="submission" date="2019-03" db="EMBL/GenBank/DDBJ databases">
        <title>Genomic Encyclopedia of Type Strains, Phase IV (KMG-IV): sequencing the most valuable type-strain genomes for metagenomic binning, comparative biology and taxonomic classification.</title>
        <authorList>
            <person name="Goeker M."/>
        </authorList>
    </citation>
    <scope>NUCLEOTIDE SEQUENCE [LARGE SCALE GENOMIC DNA]</scope>
    <source>
        <strain evidence="6 7">DSM 9035</strain>
    </source>
</reference>
<accession>A0A4R3LN35</accession>
<dbReference type="Proteomes" id="UP000294664">
    <property type="component" value="Unassembled WGS sequence"/>
</dbReference>